<accession>A0A2G2XBM4</accession>
<protein>
    <submittedName>
        <fullName evidence="1">Uncharacterized protein</fullName>
    </submittedName>
</protein>
<dbReference type="STRING" id="33114.A0A2G2XBM4"/>
<reference evidence="2" key="2">
    <citation type="journal article" date="2017" name="J. Anim. Genet.">
        <title>Multiple reference genome sequences of hot pepper reveal the massive evolution of plant disease resistance genes by retroduplication.</title>
        <authorList>
            <person name="Kim S."/>
            <person name="Park J."/>
            <person name="Yeom S.-I."/>
            <person name="Kim Y.-M."/>
            <person name="Seo E."/>
            <person name="Kim K.-T."/>
            <person name="Kim M.-S."/>
            <person name="Lee J.M."/>
            <person name="Cheong K."/>
            <person name="Shin H.-S."/>
            <person name="Kim S.-B."/>
            <person name="Han K."/>
            <person name="Lee J."/>
            <person name="Park M."/>
            <person name="Lee H.-A."/>
            <person name="Lee H.-Y."/>
            <person name="Lee Y."/>
            <person name="Oh S."/>
            <person name="Lee J.H."/>
            <person name="Choi E."/>
            <person name="Choi E."/>
            <person name="Lee S.E."/>
            <person name="Jeon J."/>
            <person name="Kim H."/>
            <person name="Choi G."/>
            <person name="Song H."/>
            <person name="Lee J."/>
            <person name="Lee S.-C."/>
            <person name="Kwon J.-K."/>
            <person name="Lee H.-Y."/>
            <person name="Koo N."/>
            <person name="Hong Y."/>
            <person name="Kim R.W."/>
            <person name="Kang W.-H."/>
            <person name="Huh J.H."/>
            <person name="Kang B.-C."/>
            <person name="Yang T.-J."/>
            <person name="Lee Y.-H."/>
            <person name="Bennetzen J.L."/>
            <person name="Choi D."/>
        </authorList>
    </citation>
    <scope>NUCLEOTIDE SEQUENCE [LARGE SCALE GENOMIC DNA]</scope>
    <source>
        <strain evidence="2">cv. PBC81</strain>
    </source>
</reference>
<dbReference type="AlphaFoldDB" id="A0A2G2XBM4"/>
<organism evidence="1 2">
    <name type="scientific">Capsicum baccatum</name>
    <name type="common">Peruvian pepper</name>
    <dbReference type="NCBI Taxonomy" id="33114"/>
    <lineage>
        <taxon>Eukaryota</taxon>
        <taxon>Viridiplantae</taxon>
        <taxon>Streptophyta</taxon>
        <taxon>Embryophyta</taxon>
        <taxon>Tracheophyta</taxon>
        <taxon>Spermatophyta</taxon>
        <taxon>Magnoliopsida</taxon>
        <taxon>eudicotyledons</taxon>
        <taxon>Gunneridae</taxon>
        <taxon>Pentapetalae</taxon>
        <taxon>asterids</taxon>
        <taxon>lamiids</taxon>
        <taxon>Solanales</taxon>
        <taxon>Solanaceae</taxon>
        <taxon>Solanoideae</taxon>
        <taxon>Capsiceae</taxon>
        <taxon>Capsicum</taxon>
    </lineage>
</organism>
<keyword evidence="2" id="KW-1185">Reference proteome</keyword>
<gene>
    <name evidence="1" type="ORF">CQW23_03237</name>
</gene>
<dbReference type="SUPFAM" id="SSF52047">
    <property type="entry name" value="RNI-like"/>
    <property type="match status" value="1"/>
</dbReference>
<reference evidence="1 2" key="1">
    <citation type="journal article" date="2017" name="Genome Biol.">
        <title>New reference genome sequences of hot pepper reveal the massive evolution of plant disease-resistance genes by retroduplication.</title>
        <authorList>
            <person name="Kim S."/>
            <person name="Park J."/>
            <person name="Yeom S.I."/>
            <person name="Kim Y.M."/>
            <person name="Seo E."/>
            <person name="Kim K.T."/>
            <person name="Kim M.S."/>
            <person name="Lee J.M."/>
            <person name="Cheong K."/>
            <person name="Shin H.S."/>
            <person name="Kim S.B."/>
            <person name="Han K."/>
            <person name="Lee J."/>
            <person name="Park M."/>
            <person name="Lee H.A."/>
            <person name="Lee H.Y."/>
            <person name="Lee Y."/>
            <person name="Oh S."/>
            <person name="Lee J.H."/>
            <person name="Choi E."/>
            <person name="Choi E."/>
            <person name="Lee S.E."/>
            <person name="Jeon J."/>
            <person name="Kim H."/>
            <person name="Choi G."/>
            <person name="Song H."/>
            <person name="Lee J."/>
            <person name="Lee S.C."/>
            <person name="Kwon J.K."/>
            <person name="Lee H.Y."/>
            <person name="Koo N."/>
            <person name="Hong Y."/>
            <person name="Kim R.W."/>
            <person name="Kang W.H."/>
            <person name="Huh J.H."/>
            <person name="Kang B.C."/>
            <person name="Yang T.J."/>
            <person name="Lee Y.H."/>
            <person name="Bennetzen J.L."/>
            <person name="Choi D."/>
        </authorList>
    </citation>
    <scope>NUCLEOTIDE SEQUENCE [LARGE SCALE GENOMIC DNA]</scope>
    <source>
        <strain evidence="2">cv. PBC81</strain>
    </source>
</reference>
<evidence type="ECO:0000313" key="1">
    <source>
        <dbReference type="EMBL" id="PHT54751.1"/>
    </source>
</evidence>
<name>A0A2G2XBM4_CAPBA</name>
<proteinExistence type="predicted"/>
<dbReference type="InterPro" id="IPR032675">
    <property type="entry name" value="LRR_dom_sf"/>
</dbReference>
<sequence>MVHSIGYTFARLTNISLEAFRDCDLQDLNMGEYPGLNNRWMDVISSQGSSLLSLDLPGSDVIDLALTYLKDCKNMQELNRNYCDHITDHWVENISGKYSFSSNVHGNNMVLLKQKRESVIHPSCLP</sequence>
<evidence type="ECO:0000313" key="2">
    <source>
        <dbReference type="Proteomes" id="UP000224567"/>
    </source>
</evidence>
<comment type="caution">
    <text evidence="1">The sequence shown here is derived from an EMBL/GenBank/DDBJ whole genome shotgun (WGS) entry which is preliminary data.</text>
</comment>
<dbReference type="EMBL" id="MLFT02000002">
    <property type="protein sequence ID" value="PHT54751.1"/>
    <property type="molecule type" value="Genomic_DNA"/>
</dbReference>
<dbReference type="OrthoDB" id="120976at2759"/>
<dbReference type="Gene3D" id="3.80.10.10">
    <property type="entry name" value="Ribonuclease Inhibitor"/>
    <property type="match status" value="1"/>
</dbReference>
<dbReference type="Proteomes" id="UP000224567">
    <property type="component" value="Unassembled WGS sequence"/>
</dbReference>